<dbReference type="EMBL" id="JACEFF010000666">
    <property type="protein sequence ID" value="KAH9633174.1"/>
    <property type="molecule type" value="Genomic_DNA"/>
</dbReference>
<protein>
    <submittedName>
        <fullName evidence="1">Uncharacterized protein</fullName>
    </submittedName>
</protein>
<proteinExistence type="predicted"/>
<comment type="caution">
    <text evidence="1">The sequence shown here is derived from an EMBL/GenBank/DDBJ whole genome shotgun (WGS) entry which is preliminary data.</text>
</comment>
<dbReference type="Proteomes" id="UP000814243">
    <property type="component" value="Unassembled WGS sequence"/>
</dbReference>
<name>A0A922MB02_SPOEX</name>
<gene>
    <name evidence="1" type="ORF">HF086_013797</name>
</gene>
<dbReference type="AlphaFoldDB" id="A0A922MB02"/>
<evidence type="ECO:0000313" key="1">
    <source>
        <dbReference type="EMBL" id="KAH9633174.1"/>
    </source>
</evidence>
<evidence type="ECO:0000313" key="2">
    <source>
        <dbReference type="Proteomes" id="UP000814243"/>
    </source>
</evidence>
<reference evidence="1" key="1">
    <citation type="journal article" date="2021" name="G3 (Bethesda)">
        <title>Genome and transcriptome analysis of the beet armyworm Spodoptera exigua reveals targets for pest control. .</title>
        <authorList>
            <person name="Simon S."/>
            <person name="Breeschoten T."/>
            <person name="Jansen H.J."/>
            <person name="Dirks R.P."/>
            <person name="Schranz M.E."/>
            <person name="Ros V.I.D."/>
        </authorList>
    </citation>
    <scope>NUCLEOTIDE SEQUENCE</scope>
    <source>
        <strain evidence="1">TB_SE_WUR_2020</strain>
    </source>
</reference>
<organism evidence="1 2">
    <name type="scientific">Spodoptera exigua</name>
    <name type="common">Beet armyworm</name>
    <name type="synonym">Noctua fulgens</name>
    <dbReference type="NCBI Taxonomy" id="7107"/>
    <lineage>
        <taxon>Eukaryota</taxon>
        <taxon>Metazoa</taxon>
        <taxon>Ecdysozoa</taxon>
        <taxon>Arthropoda</taxon>
        <taxon>Hexapoda</taxon>
        <taxon>Insecta</taxon>
        <taxon>Pterygota</taxon>
        <taxon>Neoptera</taxon>
        <taxon>Endopterygota</taxon>
        <taxon>Lepidoptera</taxon>
        <taxon>Glossata</taxon>
        <taxon>Ditrysia</taxon>
        <taxon>Noctuoidea</taxon>
        <taxon>Noctuidae</taxon>
        <taxon>Amphipyrinae</taxon>
        <taxon>Spodoptera</taxon>
    </lineage>
</organism>
<sequence>MQEAALPSTSETNVHLNLGKNILPAECKDTADLLLFMDNIFDSVNGSRQKNRNAKPLLGPATPNSAHHQIWIEGVQIFKSMKFVSNGKKQSVPSITNWVWTLSRINKLQNEFNVSSVWLRHLNQDPLENFFGAGIRRSTMALHSQQEVNRADFQYARFNQTKENIEKLYLKLIINTAVSSFVDFTFIKCIIEKKIIDFLINIVIRFIIFNYCKNINIILAGRKDVDDDENKLQVKAKKLSEYYRKNK</sequence>
<accession>A0A922MB02</accession>